<sequence length="193" mass="21851">EFDPALHKYVVAGVELPSVNKVLQDVGLVDTAWFRDGSAEKGIRVHWICEQADKGAGDMRLFMDDTLEEYEGYLDAWEDFKKKSGFVVNLIETPLYSKVLGIAGTLDRIGFLNGNLTIIDIKSGTKLKWHGLQLAGYKMLVQQATHNPGFPVGVRGVYLKSNGKWTMQDYTVDEYISDMMVCIKMYKVKRKYV</sequence>
<comment type="caution">
    <text evidence="2">The sequence shown here is derived from an EMBL/GenBank/DDBJ whole genome shotgun (WGS) entry which is preliminary data.</text>
</comment>
<reference evidence="2" key="1">
    <citation type="journal article" date="2015" name="Nature">
        <title>Complex archaea that bridge the gap between prokaryotes and eukaryotes.</title>
        <authorList>
            <person name="Spang A."/>
            <person name="Saw J.H."/>
            <person name="Jorgensen S.L."/>
            <person name="Zaremba-Niedzwiedzka K."/>
            <person name="Martijn J."/>
            <person name="Lind A.E."/>
            <person name="van Eijk R."/>
            <person name="Schleper C."/>
            <person name="Guy L."/>
            <person name="Ettema T.J."/>
        </authorList>
    </citation>
    <scope>NUCLEOTIDE SEQUENCE</scope>
</reference>
<evidence type="ECO:0000259" key="1">
    <source>
        <dbReference type="Pfam" id="PF12705"/>
    </source>
</evidence>
<accession>A0A0F9EH55</accession>
<organism evidence="2">
    <name type="scientific">marine sediment metagenome</name>
    <dbReference type="NCBI Taxonomy" id="412755"/>
    <lineage>
        <taxon>unclassified sequences</taxon>
        <taxon>metagenomes</taxon>
        <taxon>ecological metagenomes</taxon>
    </lineage>
</organism>
<feature type="domain" description="PD-(D/E)XK endonuclease-like" evidence="1">
    <location>
        <begin position="28"/>
        <end position="161"/>
    </location>
</feature>
<dbReference type="Gene3D" id="3.90.320.10">
    <property type="match status" value="1"/>
</dbReference>
<gene>
    <name evidence="2" type="ORF">LCGC14_2427180</name>
</gene>
<dbReference type="EMBL" id="LAZR01037040">
    <property type="protein sequence ID" value="KKL23258.1"/>
    <property type="molecule type" value="Genomic_DNA"/>
</dbReference>
<dbReference type="InterPro" id="IPR038726">
    <property type="entry name" value="PDDEXK_AddAB-type"/>
</dbReference>
<protein>
    <recommendedName>
        <fullName evidence="1">PD-(D/E)XK endonuclease-like domain-containing protein</fullName>
    </recommendedName>
</protein>
<feature type="non-terminal residue" evidence="2">
    <location>
        <position position="1"/>
    </location>
</feature>
<name>A0A0F9EH55_9ZZZZ</name>
<proteinExistence type="predicted"/>
<dbReference type="Pfam" id="PF12705">
    <property type="entry name" value="PDDEXK_1"/>
    <property type="match status" value="1"/>
</dbReference>
<dbReference type="InterPro" id="IPR011604">
    <property type="entry name" value="PDDEXK-like_dom_sf"/>
</dbReference>
<dbReference type="AlphaFoldDB" id="A0A0F9EH55"/>
<evidence type="ECO:0000313" key="2">
    <source>
        <dbReference type="EMBL" id="KKL23258.1"/>
    </source>
</evidence>